<evidence type="ECO:0000313" key="10">
    <source>
        <dbReference type="EMBL" id="CAB4760962.1"/>
    </source>
</evidence>
<dbReference type="Pfam" id="PF00441">
    <property type="entry name" value="Acyl-CoA_dh_1"/>
    <property type="match status" value="1"/>
</dbReference>
<evidence type="ECO:0000256" key="3">
    <source>
        <dbReference type="ARBA" id="ARBA00022630"/>
    </source>
</evidence>
<evidence type="ECO:0000259" key="8">
    <source>
        <dbReference type="Pfam" id="PF02771"/>
    </source>
</evidence>
<accession>A0A6J7R8K8</accession>
<sequence>MHIGDTPEEAAFRAEAHAWLKTHAHRRDSHEGKSADHTRDLAGHMQECRDWQRVLYDNNWAGITWPKQYGGRGASAIQSAIFAEEMSQFDVATGAFAVSIGMVGPTLIAHGTPKQQQHHLAPILKGEEVWCQLFSEPGSGSDLASLGTRAARDGDDWIINGQKVWTSFGQFADYAILLARTDVELSKHAGITYFILDMKSPGIDVRPITQITGVQHFNETFLTDVRIPHTNIIGEINGGWKGAQTTLMNERSHIGSGGTWSVDQLIQIAQQRGLSGDLNIRQGLAQAHARAETLRYMGFRMRTAMSQMRMPGPEALTLKLAYANHWRLTAELATAILGASAMLWADDAPEDNQWGQHLLSQFAIRIGGGTDEIQHNIIAERGLGLPREPQLDKDMPWRLSNKVG</sequence>
<dbReference type="FunFam" id="2.40.110.10:FF:000011">
    <property type="entry name" value="Acyl-CoA dehydrogenase FadE34"/>
    <property type="match status" value="1"/>
</dbReference>
<dbReference type="InterPro" id="IPR009100">
    <property type="entry name" value="AcylCoA_DH/oxidase_NM_dom_sf"/>
</dbReference>
<comment type="cofactor">
    <cofactor evidence="1">
        <name>FAD</name>
        <dbReference type="ChEBI" id="CHEBI:57692"/>
    </cofactor>
</comment>
<dbReference type="Gene3D" id="1.10.540.10">
    <property type="entry name" value="Acyl-CoA dehydrogenase/oxidase, N-terminal domain"/>
    <property type="match status" value="1"/>
</dbReference>
<dbReference type="EMBL" id="CAFBPS010000023">
    <property type="protein sequence ID" value="CAB5025038.1"/>
    <property type="molecule type" value="Genomic_DNA"/>
</dbReference>
<dbReference type="Pfam" id="PF02770">
    <property type="entry name" value="Acyl-CoA_dh_M"/>
    <property type="match status" value="1"/>
</dbReference>
<organism evidence="14">
    <name type="scientific">freshwater metagenome</name>
    <dbReference type="NCBI Taxonomy" id="449393"/>
    <lineage>
        <taxon>unclassified sequences</taxon>
        <taxon>metagenomes</taxon>
        <taxon>ecological metagenomes</taxon>
    </lineage>
</organism>
<feature type="domain" description="Acyl-CoA dehydrogenase/oxidase C-terminal" evidence="6">
    <location>
        <begin position="237"/>
        <end position="382"/>
    </location>
</feature>
<keyword evidence="5" id="KW-0560">Oxidoreductase</keyword>
<dbReference type="PANTHER" id="PTHR43292:SF4">
    <property type="entry name" value="ACYL-COA DEHYDROGENASE FADE34"/>
    <property type="match status" value="1"/>
</dbReference>
<comment type="similarity">
    <text evidence="2">Belongs to the acyl-CoA dehydrogenase family.</text>
</comment>
<dbReference type="GO" id="GO:0050660">
    <property type="term" value="F:flavin adenine dinucleotide binding"/>
    <property type="evidence" value="ECO:0007669"/>
    <property type="project" value="InterPro"/>
</dbReference>
<dbReference type="GO" id="GO:0016627">
    <property type="term" value="F:oxidoreductase activity, acting on the CH-CH group of donors"/>
    <property type="evidence" value="ECO:0007669"/>
    <property type="project" value="InterPro"/>
</dbReference>
<dbReference type="EMBL" id="CAEZYH010000011">
    <property type="protein sequence ID" value="CAB4712616.1"/>
    <property type="molecule type" value="Genomic_DNA"/>
</dbReference>
<evidence type="ECO:0000259" key="6">
    <source>
        <dbReference type="Pfam" id="PF00441"/>
    </source>
</evidence>
<feature type="domain" description="Acyl-CoA dehydrogenase/oxidase N-terminal" evidence="8">
    <location>
        <begin position="6"/>
        <end position="127"/>
    </location>
</feature>
<dbReference type="InterPro" id="IPR013786">
    <property type="entry name" value="AcylCoA_DH/ox_N"/>
</dbReference>
<dbReference type="InterPro" id="IPR006091">
    <property type="entry name" value="Acyl-CoA_Oxase/DH_mid-dom"/>
</dbReference>
<name>A0A6J7R8K8_9ZZZZ</name>
<evidence type="ECO:0000313" key="11">
    <source>
        <dbReference type="EMBL" id="CAB4805389.1"/>
    </source>
</evidence>
<reference evidence="14" key="1">
    <citation type="submission" date="2020-05" db="EMBL/GenBank/DDBJ databases">
        <authorList>
            <person name="Chiriac C."/>
            <person name="Salcher M."/>
            <person name="Ghai R."/>
            <person name="Kavagutti S V."/>
        </authorList>
    </citation>
    <scope>NUCLEOTIDE SEQUENCE</scope>
</reference>
<dbReference type="EMBL" id="CAEZZP010000003">
    <property type="protein sequence ID" value="CAB4760962.1"/>
    <property type="molecule type" value="Genomic_DNA"/>
</dbReference>
<keyword evidence="4" id="KW-0274">FAD</keyword>
<dbReference type="InterPro" id="IPR009075">
    <property type="entry name" value="AcylCo_DH/oxidase_C"/>
</dbReference>
<evidence type="ECO:0000259" key="7">
    <source>
        <dbReference type="Pfam" id="PF02770"/>
    </source>
</evidence>
<dbReference type="GO" id="GO:0005886">
    <property type="term" value="C:plasma membrane"/>
    <property type="evidence" value="ECO:0007669"/>
    <property type="project" value="TreeGrafter"/>
</dbReference>
<dbReference type="SUPFAM" id="SSF56645">
    <property type="entry name" value="Acyl-CoA dehydrogenase NM domain-like"/>
    <property type="match status" value="1"/>
</dbReference>
<gene>
    <name evidence="9" type="ORF">UFOPK2658_00499</name>
    <name evidence="10" type="ORF">UFOPK2880_00099</name>
    <name evidence="11" type="ORF">UFOPK3004_00905</name>
    <name evidence="12" type="ORF">UFOPK3304_00128</name>
    <name evidence="13" type="ORF">UFOPK3494_00379</name>
    <name evidence="14" type="ORF">UFOPK4134_00507</name>
</gene>
<evidence type="ECO:0000256" key="5">
    <source>
        <dbReference type="ARBA" id="ARBA00023002"/>
    </source>
</evidence>
<dbReference type="EMBL" id="CAFBMF010000014">
    <property type="protein sequence ID" value="CAB4891281.1"/>
    <property type="molecule type" value="Genomic_DNA"/>
</dbReference>
<evidence type="ECO:0000313" key="13">
    <source>
        <dbReference type="EMBL" id="CAB4891281.1"/>
    </source>
</evidence>
<dbReference type="InterPro" id="IPR052161">
    <property type="entry name" value="Mycobact_Acyl-CoA_DH"/>
</dbReference>
<evidence type="ECO:0000313" key="14">
    <source>
        <dbReference type="EMBL" id="CAB5025038.1"/>
    </source>
</evidence>
<dbReference type="PANTHER" id="PTHR43292">
    <property type="entry name" value="ACYL-COA DEHYDROGENASE"/>
    <property type="match status" value="1"/>
</dbReference>
<evidence type="ECO:0000313" key="12">
    <source>
        <dbReference type="EMBL" id="CAB4855952.1"/>
    </source>
</evidence>
<dbReference type="InterPro" id="IPR046373">
    <property type="entry name" value="Acyl-CoA_Oxase/DH_mid-dom_sf"/>
</dbReference>
<evidence type="ECO:0000256" key="2">
    <source>
        <dbReference type="ARBA" id="ARBA00009347"/>
    </source>
</evidence>
<keyword evidence="3" id="KW-0285">Flavoprotein</keyword>
<dbReference type="Pfam" id="PF02771">
    <property type="entry name" value="Acyl-CoA_dh_N"/>
    <property type="match status" value="1"/>
</dbReference>
<proteinExistence type="inferred from homology"/>
<dbReference type="SUPFAM" id="SSF47203">
    <property type="entry name" value="Acyl-CoA dehydrogenase C-terminal domain-like"/>
    <property type="match status" value="1"/>
</dbReference>
<dbReference type="Gene3D" id="1.20.140.10">
    <property type="entry name" value="Butyryl-CoA Dehydrogenase, subunit A, domain 3"/>
    <property type="match status" value="1"/>
</dbReference>
<dbReference type="Gene3D" id="2.40.110.10">
    <property type="entry name" value="Butyryl-CoA Dehydrogenase, subunit A, domain 2"/>
    <property type="match status" value="1"/>
</dbReference>
<evidence type="ECO:0000313" key="9">
    <source>
        <dbReference type="EMBL" id="CAB4712616.1"/>
    </source>
</evidence>
<dbReference type="AlphaFoldDB" id="A0A6J7R8K8"/>
<protein>
    <submittedName>
        <fullName evidence="14">Unannotated protein</fullName>
    </submittedName>
</protein>
<dbReference type="EMBL" id="CAFAAL010000070">
    <property type="protein sequence ID" value="CAB4805389.1"/>
    <property type="molecule type" value="Genomic_DNA"/>
</dbReference>
<evidence type="ECO:0000256" key="1">
    <source>
        <dbReference type="ARBA" id="ARBA00001974"/>
    </source>
</evidence>
<dbReference type="InterPro" id="IPR036250">
    <property type="entry name" value="AcylCo_DH-like_C"/>
</dbReference>
<dbReference type="InterPro" id="IPR037069">
    <property type="entry name" value="AcylCoA_DH/ox_N_sf"/>
</dbReference>
<evidence type="ECO:0000256" key="4">
    <source>
        <dbReference type="ARBA" id="ARBA00022827"/>
    </source>
</evidence>
<dbReference type="EMBL" id="CAFBLJ010000003">
    <property type="protein sequence ID" value="CAB4855952.1"/>
    <property type="molecule type" value="Genomic_DNA"/>
</dbReference>
<feature type="domain" description="Acyl-CoA oxidase/dehydrogenase middle" evidence="7">
    <location>
        <begin position="131"/>
        <end position="220"/>
    </location>
</feature>